<feature type="transmembrane region" description="Helical" evidence="8">
    <location>
        <begin position="54"/>
        <end position="71"/>
    </location>
</feature>
<evidence type="ECO:0000256" key="3">
    <source>
        <dbReference type="ARBA" id="ARBA00022692"/>
    </source>
</evidence>
<dbReference type="GO" id="GO:0005886">
    <property type="term" value="C:plasma membrane"/>
    <property type="evidence" value="ECO:0007669"/>
    <property type="project" value="UniProtKB-SubCell"/>
</dbReference>
<dbReference type="InParanoid" id="A0A6P8YL93"/>
<dbReference type="Pfam" id="PF08395">
    <property type="entry name" value="7tm_7"/>
    <property type="match status" value="1"/>
</dbReference>
<evidence type="ECO:0000256" key="8">
    <source>
        <dbReference type="RuleBase" id="RU363108"/>
    </source>
</evidence>
<evidence type="ECO:0000313" key="10">
    <source>
        <dbReference type="RefSeq" id="XP_034237556.1"/>
    </source>
</evidence>
<dbReference type="GO" id="GO:0007635">
    <property type="term" value="P:chemosensory behavior"/>
    <property type="evidence" value="ECO:0007669"/>
    <property type="project" value="TreeGrafter"/>
</dbReference>
<dbReference type="Proteomes" id="UP000515158">
    <property type="component" value="Unplaced"/>
</dbReference>
<dbReference type="GO" id="GO:0050909">
    <property type="term" value="P:sensory perception of taste"/>
    <property type="evidence" value="ECO:0007669"/>
    <property type="project" value="InterPro"/>
</dbReference>
<sequence length="320" mass="35658">MAFMASKQARGAAPGIVHALGPGASTLFHLSRIIGMAPFKQTSTAVVRSRGWEVYSLIVCLFNIAVINYMCSRIYKTMTGSFYSDMFGVSYIAKVFSLFSNYVPPLYIFTTDLQFGNLALLVHRQLQDLSRATRRLQKEAQARAHDVANLPGLRQSTRQLRARQECIYTSISKLNSAFSLQLLLSVTLCLQETTYGLFFAITSQYSRWKPLIAAWALVSVSKLALLMTPCQWVESEGSVITNAVNNALQIKNVALADREELEEFQTQLLHLQMRFSAAGVFPLDYSQLQKVISTITTYLVILLQMQGRSSRTPAAAAART</sequence>
<protein>
    <recommendedName>
        <fullName evidence="8">Gustatory receptor</fullName>
    </recommendedName>
</protein>
<dbReference type="AlphaFoldDB" id="A0A6P8YL93"/>
<name>A0A6P8YL93_THRPL</name>
<keyword evidence="5 8" id="KW-0472">Membrane</keyword>
<comment type="similarity">
    <text evidence="8">Belongs to the insect chemoreceptor superfamily. Gustatory receptor (GR) family.</text>
</comment>
<dbReference type="GO" id="GO:0008049">
    <property type="term" value="P:male courtship behavior"/>
    <property type="evidence" value="ECO:0007669"/>
    <property type="project" value="TreeGrafter"/>
</dbReference>
<dbReference type="RefSeq" id="XP_034237556.1">
    <property type="nucleotide sequence ID" value="XM_034381665.1"/>
</dbReference>
<dbReference type="GO" id="GO:0043025">
    <property type="term" value="C:neuronal cell body"/>
    <property type="evidence" value="ECO:0007669"/>
    <property type="project" value="TreeGrafter"/>
</dbReference>
<comment type="caution">
    <text evidence="8">Lacks conserved residue(s) required for the propagation of feature annotation.</text>
</comment>
<comment type="function">
    <text evidence="8">Gustatory receptor which mediates acceptance or avoidance behavior, depending on its substrates.</text>
</comment>
<dbReference type="PANTHER" id="PTHR21143">
    <property type="entry name" value="INVERTEBRATE GUSTATORY RECEPTOR"/>
    <property type="match status" value="1"/>
</dbReference>
<keyword evidence="4 8" id="KW-1133">Transmembrane helix</keyword>
<gene>
    <name evidence="10" type="primary">LOC117643028</name>
</gene>
<keyword evidence="9" id="KW-1185">Reference proteome</keyword>
<dbReference type="GO" id="GO:0030425">
    <property type="term" value="C:dendrite"/>
    <property type="evidence" value="ECO:0007669"/>
    <property type="project" value="TreeGrafter"/>
</dbReference>
<dbReference type="KEGG" id="tpal:117643028"/>
<accession>A0A6P8YL93</accession>
<dbReference type="InterPro" id="IPR013604">
    <property type="entry name" value="7TM_chemorcpt"/>
</dbReference>
<evidence type="ECO:0000256" key="6">
    <source>
        <dbReference type="ARBA" id="ARBA00023170"/>
    </source>
</evidence>
<comment type="subcellular location">
    <subcellularLocation>
        <location evidence="1 8">Cell membrane</location>
        <topology evidence="1 8">Multi-pass membrane protein</topology>
    </subcellularLocation>
</comment>
<dbReference type="GO" id="GO:0007165">
    <property type="term" value="P:signal transduction"/>
    <property type="evidence" value="ECO:0007669"/>
    <property type="project" value="UniProtKB-KW"/>
</dbReference>
<dbReference type="GeneID" id="117643028"/>
<keyword evidence="7 8" id="KW-0807">Transducer</keyword>
<evidence type="ECO:0000313" key="9">
    <source>
        <dbReference type="Proteomes" id="UP000515158"/>
    </source>
</evidence>
<evidence type="ECO:0000256" key="5">
    <source>
        <dbReference type="ARBA" id="ARBA00023136"/>
    </source>
</evidence>
<keyword evidence="6 8" id="KW-0675">Receptor</keyword>
<dbReference type="OrthoDB" id="6366728at2759"/>
<evidence type="ECO:0000256" key="7">
    <source>
        <dbReference type="ARBA" id="ARBA00023224"/>
    </source>
</evidence>
<evidence type="ECO:0000256" key="1">
    <source>
        <dbReference type="ARBA" id="ARBA00004651"/>
    </source>
</evidence>
<dbReference type="PANTHER" id="PTHR21143:SF133">
    <property type="entry name" value="GUSTATORY AND PHEROMONE RECEPTOR 32A-RELATED"/>
    <property type="match status" value="1"/>
</dbReference>
<dbReference type="GO" id="GO:0030424">
    <property type="term" value="C:axon"/>
    <property type="evidence" value="ECO:0007669"/>
    <property type="project" value="TreeGrafter"/>
</dbReference>
<keyword evidence="3 8" id="KW-0812">Transmembrane</keyword>
<keyword evidence="2 8" id="KW-1003">Cell membrane</keyword>
<proteinExistence type="inferred from homology"/>
<evidence type="ECO:0000256" key="4">
    <source>
        <dbReference type="ARBA" id="ARBA00022989"/>
    </source>
</evidence>
<feature type="transmembrane region" description="Helical" evidence="8">
    <location>
        <begin position="12"/>
        <end position="34"/>
    </location>
</feature>
<evidence type="ECO:0000256" key="2">
    <source>
        <dbReference type="ARBA" id="ARBA00022475"/>
    </source>
</evidence>
<organism evidence="10">
    <name type="scientific">Thrips palmi</name>
    <name type="common">Melon thrips</name>
    <dbReference type="NCBI Taxonomy" id="161013"/>
    <lineage>
        <taxon>Eukaryota</taxon>
        <taxon>Metazoa</taxon>
        <taxon>Ecdysozoa</taxon>
        <taxon>Arthropoda</taxon>
        <taxon>Hexapoda</taxon>
        <taxon>Insecta</taxon>
        <taxon>Pterygota</taxon>
        <taxon>Neoptera</taxon>
        <taxon>Paraneoptera</taxon>
        <taxon>Thysanoptera</taxon>
        <taxon>Terebrantia</taxon>
        <taxon>Thripoidea</taxon>
        <taxon>Thripidae</taxon>
        <taxon>Thrips</taxon>
    </lineage>
</organism>
<reference evidence="10" key="1">
    <citation type="submission" date="2025-08" db="UniProtKB">
        <authorList>
            <consortium name="RefSeq"/>
        </authorList>
    </citation>
    <scope>IDENTIFICATION</scope>
    <source>
        <tissue evidence="10">Total insect</tissue>
    </source>
</reference>